<dbReference type="GO" id="GO:0003677">
    <property type="term" value="F:DNA binding"/>
    <property type="evidence" value="ECO:0007669"/>
    <property type="project" value="UniProtKB-KW"/>
</dbReference>
<accession>A0AA49JEK7</accession>
<dbReference type="PANTHER" id="PTHR37299:SF1">
    <property type="entry name" value="STAGE 0 SPORULATION PROTEIN A HOMOLOG"/>
    <property type="match status" value="1"/>
</dbReference>
<dbReference type="GO" id="GO:0000156">
    <property type="term" value="F:phosphorelay response regulator activity"/>
    <property type="evidence" value="ECO:0007669"/>
    <property type="project" value="InterPro"/>
</dbReference>
<dbReference type="Pfam" id="PF04397">
    <property type="entry name" value="LytTR"/>
    <property type="match status" value="1"/>
</dbReference>
<feature type="transmembrane region" description="Helical" evidence="1">
    <location>
        <begin position="112"/>
        <end position="138"/>
    </location>
</feature>
<dbReference type="PANTHER" id="PTHR37299">
    <property type="entry name" value="TRANSCRIPTIONAL REGULATOR-RELATED"/>
    <property type="match status" value="1"/>
</dbReference>
<evidence type="ECO:0000259" key="2">
    <source>
        <dbReference type="PROSITE" id="PS50930"/>
    </source>
</evidence>
<feature type="transmembrane region" description="Helical" evidence="1">
    <location>
        <begin position="12"/>
        <end position="31"/>
    </location>
</feature>
<protein>
    <submittedName>
        <fullName evidence="3">LytTR family DNA-binding domain-containing protein</fullName>
    </submittedName>
</protein>
<dbReference type="AlphaFoldDB" id="A0AA49JEK7"/>
<dbReference type="InterPro" id="IPR046947">
    <property type="entry name" value="LytR-like"/>
</dbReference>
<dbReference type="InterPro" id="IPR007492">
    <property type="entry name" value="LytTR_DNA-bd_dom"/>
</dbReference>
<proteinExistence type="predicted"/>
<feature type="domain" description="HTH LytTR-type" evidence="2">
    <location>
        <begin position="160"/>
        <end position="264"/>
    </location>
</feature>
<keyword evidence="3" id="KW-0238">DNA-binding</keyword>
<dbReference type="SMART" id="SM00850">
    <property type="entry name" value="LytTR"/>
    <property type="match status" value="1"/>
</dbReference>
<dbReference type="Gene3D" id="2.40.50.1020">
    <property type="entry name" value="LytTr DNA-binding domain"/>
    <property type="match status" value="1"/>
</dbReference>
<reference evidence="3" key="2">
    <citation type="journal article" date="2024" name="Antonie Van Leeuwenhoek">
        <title>Roseihalotalea indica gen. nov., sp. nov., a halophilic Bacteroidetes from mesopelagic Southwest Indian Ocean with higher carbohydrate metabolic potential.</title>
        <authorList>
            <person name="Chen B."/>
            <person name="Zhang M."/>
            <person name="Lin D."/>
            <person name="Ye J."/>
            <person name="Tang K."/>
        </authorList>
    </citation>
    <scope>NUCLEOTIDE SEQUENCE</scope>
    <source>
        <strain evidence="3">TK19036</strain>
    </source>
</reference>
<feature type="transmembrane region" description="Helical" evidence="1">
    <location>
        <begin position="37"/>
        <end position="58"/>
    </location>
</feature>
<evidence type="ECO:0000313" key="3">
    <source>
        <dbReference type="EMBL" id="WKN37421.1"/>
    </source>
</evidence>
<evidence type="ECO:0000256" key="1">
    <source>
        <dbReference type="SAM" id="Phobius"/>
    </source>
</evidence>
<feature type="transmembrane region" description="Helical" evidence="1">
    <location>
        <begin position="78"/>
        <end position="106"/>
    </location>
</feature>
<keyword evidence="1" id="KW-0472">Membrane</keyword>
<dbReference type="PROSITE" id="PS50930">
    <property type="entry name" value="HTH_LYTTR"/>
    <property type="match status" value="1"/>
</dbReference>
<gene>
    <name evidence="3" type="ORF">K4G66_01695</name>
</gene>
<name>A0AA49JEK7_9BACT</name>
<organism evidence="3">
    <name type="scientific">Roseihalotalea indica</name>
    <dbReference type="NCBI Taxonomy" id="2867963"/>
    <lineage>
        <taxon>Bacteria</taxon>
        <taxon>Pseudomonadati</taxon>
        <taxon>Bacteroidota</taxon>
        <taxon>Cytophagia</taxon>
        <taxon>Cytophagales</taxon>
        <taxon>Catalimonadaceae</taxon>
        <taxon>Roseihalotalea</taxon>
    </lineage>
</organism>
<reference evidence="3" key="1">
    <citation type="journal article" date="2023" name="Comput. Struct. Biotechnol. J.">
        <title>Discovery of a novel marine Bacteroidetes with a rich repertoire of carbohydrate-active enzymes.</title>
        <authorList>
            <person name="Chen B."/>
            <person name="Liu G."/>
            <person name="Chen Q."/>
            <person name="Wang H."/>
            <person name="Liu L."/>
            <person name="Tang K."/>
        </authorList>
    </citation>
    <scope>NUCLEOTIDE SEQUENCE</scope>
    <source>
        <strain evidence="3">TK19036</strain>
    </source>
</reference>
<keyword evidence="1" id="KW-1133">Transmembrane helix</keyword>
<dbReference type="EMBL" id="CP120682">
    <property type="protein sequence ID" value="WKN37421.1"/>
    <property type="molecule type" value="Genomic_DNA"/>
</dbReference>
<sequence length="265" mass="30874">MSISLLLRHHLLIIFWLIVYVLVIFQDYLFSVLRTTGFYWSEVTLFNCYWLLFIPVYLGARKWIMPAGEKVVRKKLMILVSMSVSCSMLHVLVFSIGISGISAWLFTPAHPFMNVVFASISNDFSITLLIYLLLFYLIQPPARGESKTTEPTTETYQTTFTVKQGNQLRLIDASAVYYICSNKPYIELHTEQEKYLLSQSLTTLEHSLPTRQFVRIHRSAMVNRKFIKAIVSRKNGDYDLVLQNEQKLRMSRHYRSTWAHLLSGR</sequence>
<keyword evidence="1" id="KW-0812">Transmembrane</keyword>